<evidence type="ECO:0008006" key="3">
    <source>
        <dbReference type="Google" id="ProtNLM"/>
    </source>
</evidence>
<dbReference type="SUPFAM" id="SSF48371">
    <property type="entry name" value="ARM repeat"/>
    <property type="match status" value="1"/>
</dbReference>
<gene>
    <name evidence="1" type="ORF">COZ37_01290</name>
</gene>
<reference evidence="2" key="1">
    <citation type="submission" date="2017-09" db="EMBL/GenBank/DDBJ databases">
        <title>Depth-based differentiation of microbial function through sediment-hosted aquifers and enrichment of novel symbionts in the deep terrestrial subsurface.</title>
        <authorList>
            <person name="Probst A.J."/>
            <person name="Ladd B."/>
            <person name="Jarett J.K."/>
            <person name="Geller-Mcgrath D.E."/>
            <person name="Sieber C.M.K."/>
            <person name="Emerson J.B."/>
            <person name="Anantharaman K."/>
            <person name="Thomas B.C."/>
            <person name="Malmstrom R."/>
            <person name="Stieglmeier M."/>
            <person name="Klingl A."/>
            <person name="Woyke T."/>
            <person name="Ryan C.M."/>
            <person name="Banfield J.F."/>
        </authorList>
    </citation>
    <scope>NUCLEOTIDE SEQUENCE [LARGE SCALE GENOMIC DNA]</scope>
</reference>
<dbReference type="EMBL" id="PFJK01000051">
    <property type="protein sequence ID" value="PIX77703.1"/>
    <property type="molecule type" value="Genomic_DNA"/>
</dbReference>
<dbReference type="InterPro" id="IPR011989">
    <property type="entry name" value="ARM-like"/>
</dbReference>
<evidence type="ECO:0000313" key="1">
    <source>
        <dbReference type="EMBL" id="PIX77703.1"/>
    </source>
</evidence>
<dbReference type="Proteomes" id="UP000229703">
    <property type="component" value="Unassembled WGS sequence"/>
</dbReference>
<organism evidence="1 2">
    <name type="scientific">bacterium (Candidatus Ratteibacteria) CG_4_10_14_3_um_filter_41_18</name>
    <dbReference type="NCBI Taxonomy" id="2014287"/>
    <lineage>
        <taxon>Bacteria</taxon>
        <taxon>Candidatus Ratteibacteria</taxon>
    </lineage>
</organism>
<dbReference type="InterPro" id="IPR016024">
    <property type="entry name" value="ARM-type_fold"/>
</dbReference>
<protein>
    <recommendedName>
        <fullName evidence="3">HEAT repeat domain-containing protein</fullName>
    </recommendedName>
</protein>
<name>A0A2M7M4U7_9BACT</name>
<dbReference type="Gene3D" id="1.25.10.10">
    <property type="entry name" value="Leucine-rich Repeat Variant"/>
    <property type="match status" value="1"/>
</dbReference>
<sequence>MVQALEGKDEFVRINIALALAEIGDKRALPFLKAILLETEDSFTKQKIEEAIEKLGNE</sequence>
<proteinExistence type="predicted"/>
<dbReference type="AlphaFoldDB" id="A0A2M7M4U7"/>
<comment type="caution">
    <text evidence="1">The sequence shown here is derived from an EMBL/GenBank/DDBJ whole genome shotgun (WGS) entry which is preliminary data.</text>
</comment>
<accession>A0A2M7M4U7</accession>
<dbReference type="Pfam" id="PF13646">
    <property type="entry name" value="HEAT_2"/>
    <property type="match status" value="1"/>
</dbReference>
<evidence type="ECO:0000313" key="2">
    <source>
        <dbReference type="Proteomes" id="UP000229703"/>
    </source>
</evidence>